<gene>
    <name evidence="2" type="ORF">CTRI78_v004818</name>
</gene>
<feature type="compositionally biased region" description="Polar residues" evidence="1">
    <location>
        <begin position="1"/>
        <end position="11"/>
    </location>
</feature>
<evidence type="ECO:0000256" key="1">
    <source>
        <dbReference type="SAM" id="MobiDB-lite"/>
    </source>
</evidence>
<sequence>MSTRSAQQSQVVRPPPRLSPGRDTHPTIVRLSTRADAGIVDAPMACLPAAHRHYGNLGGCTRHHPEHLGSMGPDWRRFPADWRAVGLDLQANSEALAILCW</sequence>
<proteinExistence type="predicted"/>
<name>A0A4R8RG66_COLTR</name>
<evidence type="ECO:0000313" key="2">
    <source>
        <dbReference type="EMBL" id="TDZ60669.1"/>
    </source>
</evidence>
<evidence type="ECO:0000313" key="3">
    <source>
        <dbReference type="Proteomes" id="UP000295703"/>
    </source>
</evidence>
<feature type="region of interest" description="Disordered" evidence="1">
    <location>
        <begin position="1"/>
        <end position="26"/>
    </location>
</feature>
<dbReference type="Proteomes" id="UP000295703">
    <property type="component" value="Unassembled WGS sequence"/>
</dbReference>
<dbReference type="EMBL" id="RYZW01000037">
    <property type="protein sequence ID" value="TDZ60669.1"/>
    <property type="molecule type" value="Genomic_DNA"/>
</dbReference>
<accession>A0A4R8RG66</accession>
<dbReference type="AlphaFoldDB" id="A0A4R8RG66"/>
<keyword evidence="3" id="KW-1185">Reference proteome</keyword>
<comment type="caution">
    <text evidence="2">The sequence shown here is derived from an EMBL/GenBank/DDBJ whole genome shotgun (WGS) entry which is preliminary data.</text>
</comment>
<protein>
    <submittedName>
        <fullName evidence="2">Uncharacterized protein</fullName>
    </submittedName>
</protein>
<organism evidence="2 3">
    <name type="scientific">Colletotrichum trifolii</name>
    <dbReference type="NCBI Taxonomy" id="5466"/>
    <lineage>
        <taxon>Eukaryota</taxon>
        <taxon>Fungi</taxon>
        <taxon>Dikarya</taxon>
        <taxon>Ascomycota</taxon>
        <taxon>Pezizomycotina</taxon>
        <taxon>Sordariomycetes</taxon>
        <taxon>Hypocreomycetidae</taxon>
        <taxon>Glomerellales</taxon>
        <taxon>Glomerellaceae</taxon>
        <taxon>Colletotrichum</taxon>
        <taxon>Colletotrichum orbiculare species complex</taxon>
    </lineage>
</organism>
<reference evidence="2 3" key="1">
    <citation type="submission" date="2018-12" db="EMBL/GenBank/DDBJ databases">
        <title>Genome sequence and assembly of Colletotrichum trifolii.</title>
        <authorList>
            <person name="Gan P."/>
            <person name="Shirasu K."/>
        </authorList>
    </citation>
    <scope>NUCLEOTIDE SEQUENCE [LARGE SCALE GENOMIC DNA]</scope>
    <source>
        <strain evidence="2 3">543-2</strain>
    </source>
</reference>